<feature type="region of interest" description="Disordered" evidence="2">
    <location>
        <begin position="247"/>
        <end position="297"/>
    </location>
</feature>
<dbReference type="RefSeq" id="WP_184285558.1">
    <property type="nucleotide sequence ID" value="NZ_JACHJO010000001.1"/>
</dbReference>
<feature type="transmembrane region" description="Helical" evidence="1">
    <location>
        <begin position="171"/>
        <end position="190"/>
    </location>
</feature>
<dbReference type="InterPro" id="IPR005330">
    <property type="entry name" value="MHYT_dom"/>
</dbReference>
<dbReference type="Pfam" id="PF03707">
    <property type="entry name" value="MHYT"/>
    <property type="match status" value="2"/>
</dbReference>
<name>A0A841IHB3_9ACTN</name>
<comment type="caution">
    <text evidence="4">The sequence shown here is derived from an EMBL/GenBank/DDBJ whole genome shotgun (WGS) entry which is preliminary data.</text>
</comment>
<dbReference type="GO" id="GO:0016020">
    <property type="term" value="C:membrane"/>
    <property type="evidence" value="ECO:0007669"/>
    <property type="project" value="UniProtKB-UniRule"/>
</dbReference>
<keyword evidence="1" id="KW-1133">Transmembrane helix</keyword>
<evidence type="ECO:0000313" key="5">
    <source>
        <dbReference type="Proteomes" id="UP000536604"/>
    </source>
</evidence>
<reference evidence="4 5" key="1">
    <citation type="submission" date="2020-08" db="EMBL/GenBank/DDBJ databases">
        <title>Genomic Encyclopedia of Type Strains, Phase III (KMG-III): the genomes of soil and plant-associated and newly described type strains.</title>
        <authorList>
            <person name="Whitman W."/>
        </authorList>
    </citation>
    <scope>NUCLEOTIDE SEQUENCE [LARGE SCALE GENOMIC DNA]</scope>
    <source>
        <strain evidence="4 5">CECT 8712</strain>
    </source>
</reference>
<evidence type="ECO:0000256" key="1">
    <source>
        <dbReference type="PROSITE-ProRule" id="PRU00244"/>
    </source>
</evidence>
<dbReference type="PROSITE" id="PS50924">
    <property type="entry name" value="MHYT"/>
    <property type="match status" value="1"/>
</dbReference>
<dbReference type="PANTHER" id="PTHR35152:SF1">
    <property type="entry name" value="DOMAIN SIGNALLING PROTEIN, PUTATIVE (AFU_ORTHOLOGUE AFUA_5G11310)-RELATED"/>
    <property type="match status" value="1"/>
</dbReference>
<evidence type="ECO:0000259" key="3">
    <source>
        <dbReference type="PROSITE" id="PS50924"/>
    </source>
</evidence>
<feature type="domain" description="MHYT" evidence="3">
    <location>
        <begin position="8"/>
        <end position="198"/>
    </location>
</feature>
<dbReference type="Proteomes" id="UP000536604">
    <property type="component" value="Unassembled WGS sequence"/>
</dbReference>
<keyword evidence="5" id="KW-1185">Reference proteome</keyword>
<keyword evidence="1" id="KW-0472">Membrane</keyword>
<proteinExistence type="predicted"/>
<feature type="compositionally biased region" description="Basic and acidic residues" evidence="2">
    <location>
        <begin position="287"/>
        <end position="297"/>
    </location>
</feature>
<gene>
    <name evidence="4" type="ORF">FHS13_000037</name>
</gene>
<feature type="transmembrane region" description="Helical" evidence="1">
    <location>
        <begin position="82"/>
        <end position="103"/>
    </location>
</feature>
<protein>
    <submittedName>
        <fullName evidence="4">NO-binding membrane sensor protein with MHYT domain</fullName>
    </submittedName>
</protein>
<dbReference type="AlphaFoldDB" id="A0A841IHB3"/>
<sequence length="297" mass="31541">MLLDLLGQEWPTPAIAFAVSALGAFLGLSFAFRARKAPKGFFRWQWLALATLSLGGVSVWSTHFMAMMSWSPTGVAVRYDEVTTFAVGAVALVSLGIALTLTVHRRSAPWLLLGGVVGGGGIAAAHHTGTAAVAVHGELQHDMAATAASFAVALVAVTAALWIAAHRHGHLATACASLLLAFAVSAMHYTDMAGVTVVTPEYARRGAPEGAAITDLLLPLMVTLFVFLLICSLFLLLGVEEKRPDYARRPGHAAPVAPDTAQEEQDHYVPRHSAAPLTTNTPPPRRSPADDVWTRRR</sequence>
<feature type="transmembrane region" description="Helical" evidence="1">
    <location>
        <begin position="12"/>
        <end position="32"/>
    </location>
</feature>
<feature type="transmembrane region" description="Helical" evidence="1">
    <location>
        <begin position="110"/>
        <end position="137"/>
    </location>
</feature>
<dbReference type="PANTHER" id="PTHR35152">
    <property type="entry name" value="DOMAIN SIGNALLING PROTEIN, PUTATIVE (AFU_ORTHOLOGUE AFUA_5G11310)-RELATED"/>
    <property type="match status" value="1"/>
</dbReference>
<accession>A0A841IHB3</accession>
<keyword evidence="1" id="KW-0812">Transmembrane</keyword>
<feature type="transmembrane region" description="Helical" evidence="1">
    <location>
        <begin position="143"/>
        <end position="164"/>
    </location>
</feature>
<organism evidence="4 5">
    <name type="scientific">Nocardiopsis algeriensis</name>
    <dbReference type="NCBI Taxonomy" id="1478215"/>
    <lineage>
        <taxon>Bacteria</taxon>
        <taxon>Bacillati</taxon>
        <taxon>Actinomycetota</taxon>
        <taxon>Actinomycetes</taxon>
        <taxon>Streptosporangiales</taxon>
        <taxon>Nocardiopsidaceae</taxon>
        <taxon>Nocardiopsis</taxon>
    </lineage>
</organism>
<evidence type="ECO:0000256" key="2">
    <source>
        <dbReference type="SAM" id="MobiDB-lite"/>
    </source>
</evidence>
<dbReference type="EMBL" id="JACHJO010000001">
    <property type="protein sequence ID" value="MBB6118109.1"/>
    <property type="molecule type" value="Genomic_DNA"/>
</dbReference>
<feature type="transmembrane region" description="Helical" evidence="1">
    <location>
        <begin position="44"/>
        <end position="62"/>
    </location>
</feature>
<feature type="transmembrane region" description="Helical" evidence="1">
    <location>
        <begin position="216"/>
        <end position="239"/>
    </location>
</feature>
<evidence type="ECO:0000313" key="4">
    <source>
        <dbReference type="EMBL" id="MBB6118109.1"/>
    </source>
</evidence>